<reference evidence="1" key="1">
    <citation type="submission" date="2022-11" db="EMBL/GenBank/DDBJ databases">
        <title>Chitin-degrading and fungicidal potential of chitinolytic bacterial strains from marine environment of the Pacific Ocean regions.</title>
        <authorList>
            <person name="Pentekhina I."/>
            <person name="Nedashkovskaya O."/>
            <person name="Seitkalieva A."/>
            <person name="Podvolotskaya A."/>
            <person name="Tekutyeva L."/>
            <person name="Balabanova L."/>
        </authorList>
    </citation>
    <scope>NUCLEOTIDE SEQUENCE</scope>
    <source>
        <strain evidence="1">KMM 6838</strain>
    </source>
</reference>
<dbReference type="EMBL" id="JAPHQB010000062">
    <property type="protein sequence ID" value="MCX2803367.1"/>
    <property type="molecule type" value="Genomic_DNA"/>
</dbReference>
<sequence>MDRWHQLCKGSPLSQRYARNETLNPAELARLEEVAAEWRERLMDISWFMRMLNESIARQANREDGCTGRFWEGRFKSQALLDERSLAACMAYVDLNPIRAKMADTPETSDHTSIQRRISAARDGKQPQQLFPFVGNPRESMPVGLPFQLQDYLELVDWSGRCLREDKRGAIDEQLPPILDRMQINPRHWLYLNRNFESRFKSLVGAAHSVRSVCEYLGKRWAY</sequence>
<dbReference type="PANTHER" id="PTHR34322:SF2">
    <property type="entry name" value="TRANSPOSASE IS200-LIKE DOMAIN-CONTAINING PROTEIN"/>
    <property type="match status" value="1"/>
</dbReference>
<dbReference type="AlphaFoldDB" id="A0AB35I0L7"/>
<accession>A0AB35I0L7</accession>
<dbReference type="Proteomes" id="UP001209730">
    <property type="component" value="Unassembled WGS sequence"/>
</dbReference>
<evidence type="ECO:0000313" key="1">
    <source>
        <dbReference type="EMBL" id="MCX2803367.1"/>
    </source>
</evidence>
<dbReference type="GO" id="GO:0004803">
    <property type="term" value="F:transposase activity"/>
    <property type="evidence" value="ECO:0007669"/>
    <property type="project" value="InterPro"/>
</dbReference>
<gene>
    <name evidence="1" type="ORF">OQJ68_16440</name>
</gene>
<dbReference type="RefSeq" id="WP_197462989.1">
    <property type="nucleotide sequence ID" value="NZ_JAPHQH010000024.1"/>
</dbReference>
<name>A0AB35I0L7_MICTH</name>
<dbReference type="PANTHER" id="PTHR34322">
    <property type="entry name" value="TRANSPOSASE, Y1_TNP DOMAIN-CONTAINING"/>
    <property type="match status" value="1"/>
</dbReference>
<organism evidence="1 2">
    <name type="scientific">Microbulbifer thermotolerans</name>
    <dbReference type="NCBI Taxonomy" id="252514"/>
    <lineage>
        <taxon>Bacteria</taxon>
        <taxon>Pseudomonadati</taxon>
        <taxon>Pseudomonadota</taxon>
        <taxon>Gammaproteobacteria</taxon>
        <taxon>Cellvibrionales</taxon>
        <taxon>Microbulbiferaceae</taxon>
        <taxon>Microbulbifer</taxon>
    </lineage>
</organism>
<dbReference type="GO" id="GO:0003677">
    <property type="term" value="F:DNA binding"/>
    <property type="evidence" value="ECO:0007669"/>
    <property type="project" value="InterPro"/>
</dbReference>
<protein>
    <recommendedName>
        <fullName evidence="3">Transposase</fullName>
    </recommendedName>
</protein>
<dbReference type="Gene3D" id="3.30.70.1290">
    <property type="entry name" value="Transposase IS200-like"/>
    <property type="match status" value="1"/>
</dbReference>
<proteinExistence type="predicted"/>
<dbReference type="InterPro" id="IPR036515">
    <property type="entry name" value="Transposase_17_sf"/>
</dbReference>
<comment type="caution">
    <text evidence="1">The sequence shown here is derived from an EMBL/GenBank/DDBJ whole genome shotgun (WGS) entry which is preliminary data.</text>
</comment>
<dbReference type="GO" id="GO:0006313">
    <property type="term" value="P:DNA transposition"/>
    <property type="evidence" value="ECO:0007669"/>
    <property type="project" value="InterPro"/>
</dbReference>
<dbReference type="SUPFAM" id="SSF143422">
    <property type="entry name" value="Transposase IS200-like"/>
    <property type="match status" value="1"/>
</dbReference>
<evidence type="ECO:0008006" key="3">
    <source>
        <dbReference type="Google" id="ProtNLM"/>
    </source>
</evidence>
<evidence type="ECO:0000313" key="2">
    <source>
        <dbReference type="Proteomes" id="UP001209730"/>
    </source>
</evidence>